<organism evidence="2 3">
    <name type="scientific">Streptococcus pantholopis</name>
    <dbReference type="NCBI Taxonomy" id="1811193"/>
    <lineage>
        <taxon>Bacteria</taxon>
        <taxon>Bacillati</taxon>
        <taxon>Bacillota</taxon>
        <taxon>Bacilli</taxon>
        <taxon>Lactobacillales</taxon>
        <taxon>Streptococcaceae</taxon>
        <taxon>Streptococcus</taxon>
    </lineage>
</organism>
<protein>
    <submittedName>
        <fullName evidence="2">Uncharacterized protein</fullName>
    </submittedName>
</protein>
<dbReference type="Proteomes" id="UP000077317">
    <property type="component" value="Chromosome"/>
</dbReference>
<gene>
    <name evidence="2" type="ORF">A0O21_09385</name>
</gene>
<evidence type="ECO:0000256" key="1">
    <source>
        <dbReference type="SAM" id="Phobius"/>
    </source>
</evidence>
<feature type="transmembrane region" description="Helical" evidence="1">
    <location>
        <begin position="314"/>
        <end position="333"/>
    </location>
</feature>
<feature type="transmembrane region" description="Helical" evidence="1">
    <location>
        <begin position="396"/>
        <end position="413"/>
    </location>
</feature>
<dbReference type="EMBL" id="CP014699">
    <property type="protein sequence ID" value="AND80193.1"/>
    <property type="molecule type" value="Genomic_DNA"/>
</dbReference>
<accession>A0A172Q9K3</accession>
<reference evidence="2 3" key="1">
    <citation type="journal article" date="2016" name="Int. J. Syst. Evol. Microbiol.">
        <title>Streptococcuspantholopis sp. nov., isolated from faeces of the Tibetan antelope (Pantholops hodgsonii).</title>
        <authorList>
            <person name="Bai X."/>
            <person name="Xiong Y."/>
            <person name="Lu S."/>
            <person name="Jin D."/>
            <person name="Lai X."/>
            <person name="Yang J."/>
            <person name="Niu L."/>
            <person name="Hu S."/>
            <person name="Meng X."/>
            <person name="Pu J."/>
            <person name="Ye C."/>
            <person name="Xu J."/>
        </authorList>
    </citation>
    <scope>NUCLEOTIDE SEQUENCE [LARGE SCALE GENOMIC DNA]</scope>
    <source>
        <strain evidence="2 3">TA 26</strain>
    </source>
</reference>
<reference evidence="3" key="2">
    <citation type="submission" date="2016-03" db="EMBL/GenBank/DDBJ databases">
        <title>Streptococcus antelopensis sp. nov., isolated from the feces of the Tibetan antelope (Pantholops hodgsonii) in Hoh Xil National Nature Reserve, Qinghai, China.</title>
        <authorList>
            <person name="Bai X."/>
        </authorList>
    </citation>
    <scope>NUCLEOTIDE SEQUENCE [LARGE SCALE GENOMIC DNA]</scope>
    <source>
        <strain evidence="3">TA 26</strain>
    </source>
</reference>
<keyword evidence="1" id="KW-0472">Membrane</keyword>
<name>A0A172Q9K3_9STRE</name>
<dbReference type="AlphaFoldDB" id="A0A172Q9K3"/>
<proteinExistence type="predicted"/>
<keyword evidence="3" id="KW-1185">Reference proteome</keyword>
<evidence type="ECO:0000313" key="2">
    <source>
        <dbReference type="EMBL" id="AND80193.1"/>
    </source>
</evidence>
<dbReference type="OrthoDB" id="9807331at2"/>
<dbReference type="RefSeq" id="WP_067064568.1">
    <property type="nucleotide sequence ID" value="NZ_CP014699.1"/>
</dbReference>
<dbReference type="KEGG" id="spat:A0O21_09385"/>
<keyword evidence="1" id="KW-1133">Transmembrane helix</keyword>
<evidence type="ECO:0000313" key="3">
    <source>
        <dbReference type="Proteomes" id="UP000077317"/>
    </source>
</evidence>
<sequence length="427" mass="50631">MVKGNWNGTSYEIINEEDTKDIIEKLSLNGIGDYDDEEKIKYIIYNNKSVMFCFSDYLEQQEHISSALEYFKNKDFEQDVINIELTCDFDREELYFGNEVLALAEVLKDNRITARNVNLKNFSINYLCHIKQTEKVKYLRKLLMLSVFANLTNIEENKFSFSFLTNNDFNDLIERTYDYSCIDNTEIEIMDSIYSWIFNQDNENKTCFQKINIVRNLIVRNGLLEFKDTFLDSAKSIYKRIINQDTDKYFEQVNQLKNDFLTIAERENTIYQSLHLKLMAWLAALGITIFDKIKDYEGQNVIQRLIESNSQKTILILGLLVGALFYIVAIYCIEVRKMQEEYSKLKRFYTESLLFEDNDFENKVCFPVVAHQYILTTILLMIILILRIFFIRCWFIIFTAIVLTVSFLFRKYLKILVSLINRKESDL</sequence>
<keyword evidence="1" id="KW-0812">Transmembrane</keyword>
<feature type="transmembrane region" description="Helical" evidence="1">
    <location>
        <begin position="373"/>
        <end position="390"/>
    </location>
</feature>
<dbReference type="STRING" id="1811193.A0O21_09385"/>